<comment type="caution">
    <text evidence="2">The sequence shown here is derived from an EMBL/GenBank/DDBJ whole genome shotgun (WGS) entry which is preliminary data.</text>
</comment>
<dbReference type="Pfam" id="PF03625">
    <property type="entry name" value="DUF302"/>
    <property type="match status" value="1"/>
</dbReference>
<dbReference type="PANTHER" id="PTHR38342:SF1">
    <property type="entry name" value="SLR5037 PROTEIN"/>
    <property type="match status" value="1"/>
</dbReference>
<reference evidence="2 3" key="1">
    <citation type="submission" date="2018-07" db="EMBL/GenBank/DDBJ databases">
        <title>Draft genome sequence of Ancylomarina sp. M1P.</title>
        <authorList>
            <person name="Yadav S."/>
            <person name="Villanueva L."/>
            <person name="Damste J.S.S."/>
        </authorList>
    </citation>
    <scope>NUCLEOTIDE SEQUENCE [LARGE SCALE GENOMIC DNA]</scope>
    <source>
        <strain evidence="2 3">M1P</strain>
    </source>
</reference>
<dbReference type="PANTHER" id="PTHR38342">
    <property type="entry name" value="SLR5037 PROTEIN"/>
    <property type="match status" value="1"/>
</dbReference>
<name>A0A425Y2J5_9BACT</name>
<dbReference type="EMBL" id="QQWG01000006">
    <property type="protein sequence ID" value="RRG22214.1"/>
    <property type="molecule type" value="Genomic_DNA"/>
</dbReference>
<evidence type="ECO:0000313" key="3">
    <source>
        <dbReference type="Proteomes" id="UP000285794"/>
    </source>
</evidence>
<gene>
    <name evidence="2" type="ORF">DWB61_08390</name>
</gene>
<dbReference type="RefSeq" id="WP_125030443.1">
    <property type="nucleotide sequence ID" value="NZ_JAPXVP010000006.1"/>
</dbReference>
<accession>A0A425Y2J5</accession>
<dbReference type="Gene3D" id="3.30.310.70">
    <property type="entry name" value="TT1751-like domain"/>
    <property type="match status" value="1"/>
</dbReference>
<organism evidence="2 3">
    <name type="scientific">Ancylomarina euxinus</name>
    <dbReference type="NCBI Taxonomy" id="2283627"/>
    <lineage>
        <taxon>Bacteria</taxon>
        <taxon>Pseudomonadati</taxon>
        <taxon>Bacteroidota</taxon>
        <taxon>Bacteroidia</taxon>
        <taxon>Marinilabiliales</taxon>
        <taxon>Marinifilaceae</taxon>
        <taxon>Ancylomarina</taxon>
    </lineage>
</organism>
<dbReference type="InterPro" id="IPR005180">
    <property type="entry name" value="DUF302"/>
</dbReference>
<keyword evidence="3" id="KW-1185">Reference proteome</keyword>
<sequence>MSYYFNKVLKTKSFDEAIEQATEELKKEGFGILTQIDVKATLKMKIDADFKKYVILGACNPHYAYKALQREDKIGVFLPCNVIVEEHDNGDIEVSVVDPIASMAKVENDSLGEIAVEIQNKLKIVIGNLN</sequence>
<dbReference type="OrthoDB" id="9791067at2"/>
<protein>
    <submittedName>
        <fullName evidence="2">DUF302 domain-containing protein</fullName>
    </submittedName>
</protein>
<dbReference type="PIRSF" id="PIRSF021774">
    <property type="entry name" value="UCP021774"/>
    <property type="match status" value="1"/>
</dbReference>
<dbReference type="SUPFAM" id="SSF103247">
    <property type="entry name" value="TT1751-like"/>
    <property type="match status" value="1"/>
</dbReference>
<dbReference type="InterPro" id="IPR035923">
    <property type="entry name" value="TT1751-like_sf"/>
</dbReference>
<dbReference type="CDD" id="cd14797">
    <property type="entry name" value="DUF302"/>
    <property type="match status" value="1"/>
</dbReference>
<dbReference type="AlphaFoldDB" id="A0A425Y2J5"/>
<dbReference type="InterPro" id="IPR016796">
    <property type="entry name" value="UCP021774"/>
</dbReference>
<proteinExistence type="predicted"/>
<evidence type="ECO:0000259" key="1">
    <source>
        <dbReference type="Pfam" id="PF03625"/>
    </source>
</evidence>
<dbReference type="Proteomes" id="UP000285794">
    <property type="component" value="Unassembled WGS sequence"/>
</dbReference>
<feature type="domain" description="DUF302" evidence="1">
    <location>
        <begin position="36"/>
        <end position="99"/>
    </location>
</feature>
<evidence type="ECO:0000313" key="2">
    <source>
        <dbReference type="EMBL" id="RRG22214.1"/>
    </source>
</evidence>